<feature type="domain" description="GRF-type" evidence="6">
    <location>
        <begin position="20"/>
        <end position="62"/>
    </location>
</feature>
<dbReference type="Proteomes" id="UP000233837">
    <property type="component" value="Unassembled WGS sequence"/>
</dbReference>
<accession>A0A2I0VFW6</accession>
<dbReference type="PROSITE" id="PS51999">
    <property type="entry name" value="ZF_GRF"/>
    <property type="match status" value="1"/>
</dbReference>
<keyword evidence="2 4" id="KW-0863">Zinc-finger</keyword>
<evidence type="ECO:0000256" key="2">
    <source>
        <dbReference type="ARBA" id="ARBA00022771"/>
    </source>
</evidence>
<proteinExistence type="predicted"/>
<keyword evidence="1" id="KW-0479">Metal-binding</keyword>
<keyword evidence="5" id="KW-0812">Transmembrane</keyword>
<feature type="transmembrane region" description="Helical" evidence="5">
    <location>
        <begin position="89"/>
        <end position="108"/>
    </location>
</feature>
<reference evidence="7 8" key="1">
    <citation type="journal article" date="2016" name="Sci. Rep.">
        <title>The Dendrobium catenatum Lindl. genome sequence provides insights into polysaccharide synthase, floral development and adaptive evolution.</title>
        <authorList>
            <person name="Zhang G.Q."/>
            <person name="Xu Q."/>
            <person name="Bian C."/>
            <person name="Tsai W.C."/>
            <person name="Yeh C.M."/>
            <person name="Liu K.W."/>
            <person name="Yoshida K."/>
            <person name="Zhang L.S."/>
            <person name="Chang S.B."/>
            <person name="Chen F."/>
            <person name="Shi Y."/>
            <person name="Su Y.Y."/>
            <person name="Zhang Y.Q."/>
            <person name="Chen L.J."/>
            <person name="Yin Y."/>
            <person name="Lin M."/>
            <person name="Huang H."/>
            <person name="Deng H."/>
            <person name="Wang Z.W."/>
            <person name="Zhu S.L."/>
            <person name="Zhao X."/>
            <person name="Deng C."/>
            <person name="Niu S.C."/>
            <person name="Huang J."/>
            <person name="Wang M."/>
            <person name="Liu G.H."/>
            <person name="Yang H.J."/>
            <person name="Xiao X.J."/>
            <person name="Hsiao Y.Y."/>
            <person name="Wu W.L."/>
            <person name="Chen Y.Y."/>
            <person name="Mitsuda N."/>
            <person name="Ohme-Takagi M."/>
            <person name="Luo Y.B."/>
            <person name="Van de Peer Y."/>
            <person name="Liu Z.J."/>
        </authorList>
    </citation>
    <scope>NUCLEOTIDE SEQUENCE [LARGE SCALE GENOMIC DNA]</scope>
    <source>
        <tissue evidence="7">The whole plant</tissue>
    </source>
</reference>
<organism evidence="7 8">
    <name type="scientific">Dendrobium catenatum</name>
    <dbReference type="NCBI Taxonomy" id="906689"/>
    <lineage>
        <taxon>Eukaryota</taxon>
        <taxon>Viridiplantae</taxon>
        <taxon>Streptophyta</taxon>
        <taxon>Embryophyta</taxon>
        <taxon>Tracheophyta</taxon>
        <taxon>Spermatophyta</taxon>
        <taxon>Magnoliopsida</taxon>
        <taxon>Liliopsida</taxon>
        <taxon>Asparagales</taxon>
        <taxon>Orchidaceae</taxon>
        <taxon>Epidendroideae</taxon>
        <taxon>Malaxideae</taxon>
        <taxon>Dendrobiinae</taxon>
        <taxon>Dendrobium</taxon>
    </lineage>
</organism>
<name>A0A2I0VFW6_9ASPA</name>
<keyword evidence="5" id="KW-0472">Membrane</keyword>
<evidence type="ECO:0000256" key="5">
    <source>
        <dbReference type="SAM" id="Phobius"/>
    </source>
</evidence>
<keyword evidence="5" id="KW-1133">Transmembrane helix</keyword>
<evidence type="ECO:0000256" key="4">
    <source>
        <dbReference type="PROSITE-ProRule" id="PRU01343"/>
    </source>
</evidence>
<dbReference type="EMBL" id="KZ504440">
    <property type="protein sequence ID" value="PKU62309.1"/>
    <property type="molecule type" value="Genomic_DNA"/>
</dbReference>
<reference evidence="7 8" key="2">
    <citation type="journal article" date="2017" name="Nature">
        <title>The Apostasia genome and the evolution of orchids.</title>
        <authorList>
            <person name="Zhang G.Q."/>
            <person name="Liu K.W."/>
            <person name="Li Z."/>
            <person name="Lohaus R."/>
            <person name="Hsiao Y.Y."/>
            <person name="Niu S.C."/>
            <person name="Wang J.Y."/>
            <person name="Lin Y.C."/>
            <person name="Xu Q."/>
            <person name="Chen L.J."/>
            <person name="Yoshida K."/>
            <person name="Fujiwara S."/>
            <person name="Wang Z.W."/>
            <person name="Zhang Y.Q."/>
            <person name="Mitsuda N."/>
            <person name="Wang M."/>
            <person name="Liu G.H."/>
            <person name="Pecoraro L."/>
            <person name="Huang H.X."/>
            <person name="Xiao X.J."/>
            <person name="Lin M."/>
            <person name="Wu X.Y."/>
            <person name="Wu W.L."/>
            <person name="Chen Y.Y."/>
            <person name="Chang S.B."/>
            <person name="Sakamoto S."/>
            <person name="Ohme-Takagi M."/>
            <person name="Yagi M."/>
            <person name="Zeng S.J."/>
            <person name="Shen C.Y."/>
            <person name="Yeh C.M."/>
            <person name="Luo Y.B."/>
            <person name="Tsai W.C."/>
            <person name="Van de Peer Y."/>
            <person name="Liu Z.J."/>
        </authorList>
    </citation>
    <scope>NUCLEOTIDE SEQUENCE [LARGE SCALE GENOMIC DNA]</scope>
    <source>
        <tissue evidence="7">The whole plant</tissue>
    </source>
</reference>
<dbReference type="Pfam" id="PF06839">
    <property type="entry name" value="Zn_ribbon_GRF"/>
    <property type="match status" value="1"/>
</dbReference>
<keyword evidence="3" id="KW-0862">Zinc</keyword>
<evidence type="ECO:0000313" key="7">
    <source>
        <dbReference type="EMBL" id="PKU62309.1"/>
    </source>
</evidence>
<protein>
    <recommendedName>
        <fullName evidence="6">GRF-type domain-containing protein</fullName>
    </recommendedName>
</protein>
<dbReference type="PANTHER" id="PTHR33248">
    <property type="entry name" value="ZINC ION-BINDING PROTEIN"/>
    <property type="match status" value="1"/>
</dbReference>
<evidence type="ECO:0000313" key="8">
    <source>
        <dbReference type="Proteomes" id="UP000233837"/>
    </source>
</evidence>
<dbReference type="GO" id="GO:0008270">
    <property type="term" value="F:zinc ion binding"/>
    <property type="evidence" value="ECO:0007669"/>
    <property type="project" value="UniProtKB-KW"/>
</dbReference>
<evidence type="ECO:0000256" key="1">
    <source>
        <dbReference type="ARBA" id="ARBA00022723"/>
    </source>
</evidence>
<evidence type="ECO:0000259" key="6">
    <source>
        <dbReference type="PROSITE" id="PS51999"/>
    </source>
</evidence>
<sequence length="109" mass="12921">MSSSSSSVVKNRPQHSKVYCHCHLKCVLFTCHRGPNSGRQFYRCVYNRREDDCSYFKWVDELEDPSYVTHYKLKAYEARNSKNLDSIRLTLKVLLVMVFIDITVRVYFV</sequence>
<dbReference type="InterPro" id="IPR010666">
    <property type="entry name" value="Znf_GRF"/>
</dbReference>
<keyword evidence="8" id="KW-1185">Reference proteome</keyword>
<evidence type="ECO:0000256" key="3">
    <source>
        <dbReference type="ARBA" id="ARBA00022833"/>
    </source>
</evidence>
<gene>
    <name evidence="7" type="ORF">MA16_Dca028861</name>
</gene>
<dbReference type="AlphaFoldDB" id="A0A2I0VFW6"/>